<keyword evidence="6" id="KW-1185">Reference proteome</keyword>
<proteinExistence type="predicted"/>
<organism evidence="4 5">
    <name type="scientific">Caminibacter pacificus</name>
    <dbReference type="NCBI Taxonomy" id="1424653"/>
    <lineage>
        <taxon>Bacteria</taxon>
        <taxon>Pseudomonadati</taxon>
        <taxon>Campylobacterota</taxon>
        <taxon>Epsilonproteobacteria</taxon>
        <taxon>Nautiliales</taxon>
        <taxon>Nautiliaceae</taxon>
        <taxon>Caminibacter</taxon>
    </lineage>
</organism>
<dbReference type="RefSeq" id="WP_123351821.1">
    <property type="nucleotide sequence ID" value="NZ_CP027432.2"/>
</dbReference>
<protein>
    <submittedName>
        <fullName evidence="3">DUF342 domain-containing protein</fullName>
    </submittedName>
    <submittedName>
        <fullName evidence="4">Uncharacterized protein DUF342</fullName>
    </submittedName>
</protein>
<dbReference type="EMBL" id="RJVK01000001">
    <property type="protein sequence ID" value="ROR40915.1"/>
    <property type="molecule type" value="Genomic_DNA"/>
</dbReference>
<evidence type="ECO:0000313" key="4">
    <source>
        <dbReference type="EMBL" id="ROR40915.1"/>
    </source>
</evidence>
<sequence>MGIFDFLKKEENKEEFSEIILKTENVPQTLLDISKKYDLPLSNLDFELLSYKTFVKMGDTDFVEADSETLKLIEHENFLIDEHNEIKQSYEIKVKKYRFEDDFEIIGEMKTNKNLTKAEFVILKSSKLNIKNLKEKLIDEFNKKKLKNSLLINLCDKNMKEDINKLVSLVLIEEGLSQDFKIELCKCIDPKPTIQGRVEYTYKKHKKEHENLYIYPIKKGETIIEIIKPKPGTNGRNCKGEIIKAEPLLEFTIPDIAFDEKTIKKEENEERIVFVSLKDGYVVKEDDKFEIKDQLELRQVNIKTGNIKGADESDVKMKINESDVLKEAVADGMVVESKELIIKGNVGNKSKVKAKTLKIEGQTHQNSKILAIEAEINVHKGYLKAKNVTINSLESGRIVADKVYVKRALGGEIVAKEIEIDMLLSHVKMYALKKIKVNVLKGEENLFCISPKKVLKDTDIKKLETELEEVRRDIRRVKEEALKIKKILLENKRGYLELKKTYEENKKRGVKNSPALITKLKKYQEINKKYLKFNEKIMNLKLKEEEILETIDNIQNALYNAKIINCSAWTPYNRIEFELLEPPVTLKYDTKDDGYCGFKLRFFEFPKIVKIKVDNDCGS</sequence>
<dbReference type="Proteomes" id="UP000272781">
    <property type="component" value="Unassembled WGS sequence"/>
</dbReference>
<feature type="coiled-coil region" evidence="1">
    <location>
        <begin position="453"/>
        <end position="487"/>
    </location>
</feature>
<dbReference type="Pfam" id="PF20250">
    <property type="entry name" value="FapA_N"/>
    <property type="match status" value="1"/>
</dbReference>
<gene>
    <name evidence="3" type="ORF">C6V80_05150</name>
    <name evidence="4" type="ORF">EDC58_0396</name>
</gene>
<name>A0AAJ4RE62_9BACT</name>
<evidence type="ECO:0000313" key="6">
    <source>
        <dbReference type="Proteomes" id="UP000298805"/>
    </source>
</evidence>
<feature type="domain" description="Flagellar Assembly Protein A N-terminal region" evidence="2">
    <location>
        <begin position="162"/>
        <end position="285"/>
    </location>
</feature>
<keyword evidence="1" id="KW-0175">Coiled coil</keyword>
<accession>A0AAJ4RE62</accession>
<dbReference type="EMBL" id="CP027432">
    <property type="protein sequence ID" value="QCI28364.1"/>
    <property type="molecule type" value="Genomic_DNA"/>
</dbReference>
<dbReference type="AlphaFoldDB" id="A0AAJ4RE62"/>
<reference evidence="3" key="3">
    <citation type="submission" date="2019-06" db="EMBL/GenBank/DDBJ databases">
        <title>A comparative analysis of the Nautiliaceae.</title>
        <authorList>
            <person name="Grosche A."/>
            <person name="Smedile F."/>
            <person name="Vetriani C."/>
        </authorList>
    </citation>
    <scope>NUCLEOTIDE SEQUENCE</scope>
    <source>
        <strain evidence="3">TB6</strain>
    </source>
</reference>
<evidence type="ECO:0000256" key="1">
    <source>
        <dbReference type="SAM" id="Coils"/>
    </source>
</evidence>
<reference evidence="4 5" key="2">
    <citation type="submission" date="2018-11" db="EMBL/GenBank/DDBJ databases">
        <title>Genomic Encyclopedia of Type Strains, Phase IV (KMG-IV): sequencing the most valuable type-strain genomes for metagenomic binning, comparative biology and taxonomic classification.</title>
        <authorList>
            <person name="Goeker M."/>
        </authorList>
    </citation>
    <scope>NUCLEOTIDE SEQUENCE [LARGE SCALE GENOMIC DNA]</scope>
    <source>
        <strain evidence="4 5">DSM 27783</strain>
    </source>
</reference>
<feature type="coiled-coil region" evidence="1">
    <location>
        <begin position="523"/>
        <end position="557"/>
    </location>
</feature>
<dbReference type="InterPro" id="IPR046866">
    <property type="entry name" value="FapA_N"/>
</dbReference>
<dbReference type="Proteomes" id="UP000298805">
    <property type="component" value="Chromosome"/>
</dbReference>
<reference evidence="6" key="1">
    <citation type="submission" date="2018-03" db="EMBL/GenBank/DDBJ databases">
        <title>A comparative analysis of the Nautiliaceae.</title>
        <authorList>
            <person name="Grosche A."/>
            <person name="Smedile F."/>
            <person name="Vetriani C."/>
        </authorList>
    </citation>
    <scope>NUCLEOTIDE SEQUENCE [LARGE SCALE GENOMIC DNA]</scope>
    <source>
        <strain evidence="6">TB6</strain>
    </source>
</reference>
<evidence type="ECO:0000313" key="3">
    <source>
        <dbReference type="EMBL" id="QCI28364.1"/>
    </source>
</evidence>
<evidence type="ECO:0000313" key="5">
    <source>
        <dbReference type="Proteomes" id="UP000272781"/>
    </source>
</evidence>
<evidence type="ECO:0000259" key="2">
    <source>
        <dbReference type="Pfam" id="PF20250"/>
    </source>
</evidence>